<gene>
    <name evidence="2" type="ORF">SAMN05192576_3238</name>
</gene>
<evidence type="ECO:0000313" key="2">
    <source>
        <dbReference type="EMBL" id="SDO01300.1"/>
    </source>
</evidence>
<dbReference type="AlphaFoldDB" id="A0A1H0G373"/>
<dbReference type="EMBL" id="FNIC01000005">
    <property type="protein sequence ID" value="SDO01300.1"/>
    <property type="molecule type" value="Genomic_DNA"/>
</dbReference>
<dbReference type="RefSeq" id="WP_174812392.1">
    <property type="nucleotide sequence ID" value="NZ_BKAE01000017.1"/>
</dbReference>
<dbReference type="InterPro" id="IPR036754">
    <property type="entry name" value="YbaK/aa-tRNA-synt-asso_dom_sf"/>
</dbReference>
<proteinExistence type="predicted"/>
<dbReference type="InterPro" id="IPR007214">
    <property type="entry name" value="YbaK/aa-tRNA-synth-assoc-dom"/>
</dbReference>
<feature type="domain" description="YbaK/aminoacyl-tRNA synthetase-associated" evidence="1">
    <location>
        <begin position="45"/>
        <end position="164"/>
    </location>
</feature>
<name>A0A1H0G373_9ACTN</name>
<dbReference type="Pfam" id="PF04073">
    <property type="entry name" value="tRNA_edit"/>
    <property type="match status" value="1"/>
</dbReference>
<dbReference type="GO" id="GO:0002161">
    <property type="term" value="F:aminoacyl-tRNA deacylase activity"/>
    <property type="evidence" value="ECO:0007669"/>
    <property type="project" value="InterPro"/>
</dbReference>
<reference evidence="2 3" key="1">
    <citation type="submission" date="2016-10" db="EMBL/GenBank/DDBJ databases">
        <authorList>
            <person name="de Groot N.N."/>
        </authorList>
    </citation>
    <scope>NUCLEOTIDE SEQUENCE [LARGE SCALE GENOMIC DNA]</scope>
    <source>
        <strain evidence="2 3">CGMCC 1.11147</strain>
    </source>
</reference>
<dbReference type="SUPFAM" id="SSF55826">
    <property type="entry name" value="YbaK/ProRS associated domain"/>
    <property type="match status" value="1"/>
</dbReference>
<evidence type="ECO:0000259" key="1">
    <source>
        <dbReference type="Pfam" id="PF04073"/>
    </source>
</evidence>
<dbReference type="STRING" id="1005944.SAMN05192576_3238"/>
<protein>
    <submittedName>
        <fullName evidence="2">Cys-tRNA(Pro) deacylase, prolyl-tRNA editing enzyme YbaK/EbsC</fullName>
    </submittedName>
</protein>
<accession>A0A1H0G373</accession>
<evidence type="ECO:0000313" key="3">
    <source>
        <dbReference type="Proteomes" id="UP000199004"/>
    </source>
</evidence>
<organism evidence="2 3">
    <name type="scientific">Nocardioides szechwanensis</name>
    <dbReference type="NCBI Taxonomy" id="1005944"/>
    <lineage>
        <taxon>Bacteria</taxon>
        <taxon>Bacillati</taxon>
        <taxon>Actinomycetota</taxon>
        <taxon>Actinomycetes</taxon>
        <taxon>Propionibacteriales</taxon>
        <taxon>Nocardioidaceae</taxon>
        <taxon>Nocardioides</taxon>
    </lineage>
</organism>
<sequence length="180" mass="18660">MDLPSVGTLEALPALAHPDLVAGPVAAALVAWPHAAAVAVTPIDPDLADTAAFGEAYDVPAEASANCVVVAGRRDGEERIAACVVRADTRADVNGVVRRLLGVRKCSFLSMERAVAESGMEYGGITPVGLPETWRLFVDARVTRIDLAVVGSGLRRSKLVLPGALLGELPGAETVTDLAR</sequence>
<keyword evidence="3" id="KW-1185">Reference proteome</keyword>
<dbReference type="Gene3D" id="3.90.960.10">
    <property type="entry name" value="YbaK/aminoacyl-tRNA synthetase-associated domain"/>
    <property type="match status" value="1"/>
</dbReference>
<dbReference type="Proteomes" id="UP000199004">
    <property type="component" value="Unassembled WGS sequence"/>
</dbReference>